<dbReference type="SUPFAM" id="SSF52343">
    <property type="entry name" value="Ferredoxin reductase-like, C-terminal NADP-linked domain"/>
    <property type="match status" value="1"/>
</dbReference>
<evidence type="ECO:0000313" key="5">
    <source>
        <dbReference type="EMBL" id="OIQ91165.1"/>
    </source>
</evidence>
<dbReference type="InterPro" id="IPR051930">
    <property type="entry name" value="FNR_type-1"/>
</dbReference>
<keyword evidence="3" id="KW-0547">Nucleotide-binding</keyword>
<organism evidence="5">
    <name type="scientific">mine drainage metagenome</name>
    <dbReference type="NCBI Taxonomy" id="410659"/>
    <lineage>
        <taxon>unclassified sequences</taxon>
        <taxon>metagenomes</taxon>
        <taxon>ecological metagenomes</taxon>
    </lineage>
</organism>
<feature type="domain" description="FAD-binding FR-type" evidence="4">
    <location>
        <begin position="33"/>
        <end position="134"/>
    </location>
</feature>
<dbReference type="PANTHER" id="PTHR47878">
    <property type="entry name" value="OXIDOREDUCTASE FAD/NAD(P)-BINDING DOMAIN PROTEIN"/>
    <property type="match status" value="1"/>
</dbReference>
<gene>
    <name evidence="5" type="primary">fpr_5</name>
    <name evidence="5" type="ORF">GALL_268950</name>
</gene>
<accession>A0A1J5RSX0</accession>
<dbReference type="InterPro" id="IPR017938">
    <property type="entry name" value="Riboflavin_synthase-like_b-brl"/>
</dbReference>
<proteinExistence type="inferred from homology"/>
<dbReference type="Gene3D" id="2.40.30.10">
    <property type="entry name" value="Translation factors"/>
    <property type="match status" value="1"/>
</dbReference>
<dbReference type="Pfam" id="PF00970">
    <property type="entry name" value="FAD_binding_6"/>
    <property type="match status" value="1"/>
</dbReference>
<dbReference type="PANTHER" id="PTHR47878:SF2">
    <property type="entry name" value="OXIDOREDUCTASE FAD_NAD(P)-BINDING DOMAIN PROTEIN"/>
    <property type="match status" value="1"/>
</dbReference>
<evidence type="ECO:0000256" key="1">
    <source>
        <dbReference type="ARBA" id="ARBA00008312"/>
    </source>
</evidence>
<comment type="caution">
    <text evidence="5">The sequence shown here is derived from an EMBL/GenBank/DDBJ whole genome shotgun (WGS) entry which is preliminary data.</text>
</comment>
<dbReference type="PRINTS" id="PR00371">
    <property type="entry name" value="FPNCR"/>
</dbReference>
<dbReference type="InterPro" id="IPR033892">
    <property type="entry name" value="FNR_bac"/>
</dbReference>
<dbReference type="SUPFAM" id="SSF63380">
    <property type="entry name" value="Riboflavin synthase domain-like"/>
    <property type="match status" value="1"/>
</dbReference>
<dbReference type="GO" id="GO:0000166">
    <property type="term" value="F:nucleotide binding"/>
    <property type="evidence" value="ECO:0007669"/>
    <property type="project" value="UniProtKB-KW"/>
</dbReference>
<dbReference type="Pfam" id="PF00175">
    <property type="entry name" value="NAD_binding_1"/>
    <property type="match status" value="1"/>
</dbReference>
<protein>
    <recommendedName>
        <fullName evidence="2">ferredoxin--NADP(+) reductase</fullName>
        <ecNumber evidence="2">1.18.1.2</ecNumber>
    </recommendedName>
</protein>
<sequence>MPGSTMAGEIAMATLADPGPSVSAATAPPETSAKWTSETILSVRDWSPTLFSFRTSRYRGFRFTPGQFARLGIAREDGSIVWRAYSVASAAHDEHLEFLSVVVPGGEFTGRLTRFAPGDRILVDKTSYGFLTIDRFPDGSDLWLLSSGTGLAPFLSILRDPAVWQRYQRLILVNSVRHAAELAFREEIAGLEANELFAATRAHLRYLPTVTREACPGAIAARITQAIADGSLEAAAGAKLDPERSRLMICGNPEMALELRELLGQRGFRVGRRSVPGQLAFENYW</sequence>
<reference evidence="5" key="1">
    <citation type="submission" date="2016-10" db="EMBL/GenBank/DDBJ databases">
        <title>Sequence of Gallionella enrichment culture.</title>
        <authorList>
            <person name="Poehlein A."/>
            <person name="Muehling M."/>
            <person name="Daniel R."/>
        </authorList>
    </citation>
    <scope>NUCLEOTIDE SEQUENCE</scope>
</reference>
<dbReference type="GO" id="GO:0042167">
    <property type="term" value="P:heme catabolic process"/>
    <property type="evidence" value="ECO:0007669"/>
    <property type="project" value="TreeGrafter"/>
</dbReference>
<dbReference type="GO" id="GO:0004324">
    <property type="term" value="F:ferredoxin-NADP+ reductase activity"/>
    <property type="evidence" value="ECO:0007669"/>
    <property type="project" value="UniProtKB-EC"/>
</dbReference>
<evidence type="ECO:0000256" key="3">
    <source>
        <dbReference type="ARBA" id="ARBA00022741"/>
    </source>
</evidence>
<dbReference type="CDD" id="cd06195">
    <property type="entry name" value="FNR1"/>
    <property type="match status" value="1"/>
</dbReference>
<keyword evidence="5" id="KW-0560">Oxidoreductase</keyword>
<dbReference type="InterPro" id="IPR017927">
    <property type="entry name" value="FAD-bd_FR_type"/>
</dbReference>
<dbReference type="InterPro" id="IPR008333">
    <property type="entry name" value="Cbr1-like_FAD-bd_dom"/>
</dbReference>
<dbReference type="AlphaFoldDB" id="A0A1J5RSX0"/>
<comment type="similarity">
    <text evidence="1">Belongs to the ferredoxin--NADP reductase type 1 family.</text>
</comment>
<dbReference type="GO" id="GO:0034599">
    <property type="term" value="P:cellular response to oxidative stress"/>
    <property type="evidence" value="ECO:0007669"/>
    <property type="project" value="TreeGrafter"/>
</dbReference>
<dbReference type="Gene3D" id="3.40.50.80">
    <property type="entry name" value="Nucleotide-binding domain of ferredoxin-NADP reductase (FNR) module"/>
    <property type="match status" value="1"/>
</dbReference>
<dbReference type="EC" id="1.18.1.2" evidence="2"/>
<evidence type="ECO:0000256" key="2">
    <source>
        <dbReference type="ARBA" id="ARBA00013223"/>
    </source>
</evidence>
<dbReference type="InterPro" id="IPR039261">
    <property type="entry name" value="FNR_nucleotide-bd"/>
</dbReference>
<name>A0A1J5RSX0_9ZZZZ</name>
<dbReference type="PROSITE" id="PS51384">
    <property type="entry name" value="FAD_FR"/>
    <property type="match status" value="1"/>
</dbReference>
<dbReference type="InterPro" id="IPR001433">
    <property type="entry name" value="OxRdtase_FAD/NAD-bd"/>
</dbReference>
<dbReference type="InterPro" id="IPR001709">
    <property type="entry name" value="Flavoprot_Pyr_Nucl_cyt_Rdtase"/>
</dbReference>
<dbReference type="EMBL" id="MLJW01000267">
    <property type="protein sequence ID" value="OIQ91165.1"/>
    <property type="molecule type" value="Genomic_DNA"/>
</dbReference>
<evidence type="ECO:0000259" key="4">
    <source>
        <dbReference type="PROSITE" id="PS51384"/>
    </source>
</evidence>